<evidence type="ECO:0000313" key="1">
    <source>
        <dbReference type="EMBL" id="MBR0673711.1"/>
    </source>
</evidence>
<comment type="caution">
    <text evidence="1">The sequence shown here is derived from an EMBL/GenBank/DDBJ whole genome shotgun (WGS) entry which is preliminary data.</text>
</comment>
<gene>
    <name evidence="1" type="ORF">GXW76_21235</name>
</gene>
<reference evidence="1" key="1">
    <citation type="submission" date="2020-01" db="EMBL/GenBank/DDBJ databases">
        <authorList>
            <person name="Rat A."/>
        </authorList>
    </citation>
    <scope>NUCLEOTIDE SEQUENCE</scope>
    <source>
        <strain evidence="1">LMG 31231</strain>
    </source>
</reference>
<dbReference type="InterPro" id="IPR013785">
    <property type="entry name" value="Aldolase_TIM"/>
</dbReference>
<sequence length="125" mass="12790">MLWLVSDPARLPDPRPAASRLPRGAGVLARGATPEVLAGLRALARSRGLTLLVAGDGRAALAAGAGLHLPERRGSAGLLPFLLARRAGFPGALLSLACHGGAAAAARVRWLRPDLVLLSPLFPTA</sequence>
<organism evidence="1 2">
    <name type="scientific">Neoroseomonas soli</name>
    <dbReference type="NCBI Taxonomy" id="1081025"/>
    <lineage>
        <taxon>Bacteria</taxon>
        <taxon>Pseudomonadati</taxon>
        <taxon>Pseudomonadota</taxon>
        <taxon>Alphaproteobacteria</taxon>
        <taxon>Acetobacterales</taxon>
        <taxon>Acetobacteraceae</taxon>
        <taxon>Neoroseomonas</taxon>
    </lineage>
</organism>
<protein>
    <submittedName>
        <fullName evidence="1">Thiamine phosphate synthase</fullName>
    </submittedName>
</protein>
<dbReference type="Gene3D" id="3.20.20.70">
    <property type="entry name" value="Aldolase class I"/>
    <property type="match status" value="1"/>
</dbReference>
<proteinExistence type="predicted"/>
<feature type="non-terminal residue" evidence="1">
    <location>
        <position position="125"/>
    </location>
</feature>
<evidence type="ECO:0000313" key="2">
    <source>
        <dbReference type="Proteomes" id="UP001138751"/>
    </source>
</evidence>
<name>A0A9X9X2T2_9PROT</name>
<reference evidence="1" key="2">
    <citation type="journal article" date="2021" name="Syst. Appl. Microbiol.">
        <title>Roseomonas hellenica sp. nov., isolated from roots of wild-growing Alkanna tinctoria.</title>
        <authorList>
            <person name="Rat A."/>
            <person name="Naranjo H.D."/>
            <person name="Lebbe L."/>
            <person name="Cnockaert M."/>
            <person name="Krigas N."/>
            <person name="Grigoriadou K."/>
            <person name="Maloupa E."/>
            <person name="Willems A."/>
        </authorList>
    </citation>
    <scope>NUCLEOTIDE SEQUENCE</scope>
    <source>
        <strain evidence="1">LMG 31231</strain>
    </source>
</reference>
<dbReference type="SUPFAM" id="SSF51391">
    <property type="entry name" value="Thiamin phosphate synthase"/>
    <property type="match status" value="1"/>
</dbReference>
<keyword evidence="2" id="KW-1185">Reference proteome</keyword>
<dbReference type="EMBL" id="JAAEDM010000084">
    <property type="protein sequence ID" value="MBR0673711.1"/>
    <property type="molecule type" value="Genomic_DNA"/>
</dbReference>
<dbReference type="Proteomes" id="UP001138751">
    <property type="component" value="Unassembled WGS sequence"/>
</dbReference>
<dbReference type="AlphaFoldDB" id="A0A9X9X2T2"/>
<dbReference type="InterPro" id="IPR036206">
    <property type="entry name" value="ThiamineP_synth_sf"/>
</dbReference>
<accession>A0A9X9X2T2</accession>